<dbReference type="Gene3D" id="1.10.555.10">
    <property type="entry name" value="Rho GTPase activation protein"/>
    <property type="match status" value="1"/>
</dbReference>
<dbReference type="GO" id="GO:0051056">
    <property type="term" value="P:regulation of small GTPase mediated signal transduction"/>
    <property type="evidence" value="ECO:0007669"/>
    <property type="project" value="TreeGrafter"/>
</dbReference>
<dbReference type="PANTHER" id="PTHR14963:SF5">
    <property type="entry name" value="RHO GTPASE-ACTIVATING PROTEIN 28"/>
    <property type="match status" value="1"/>
</dbReference>
<evidence type="ECO:0000313" key="5">
    <source>
        <dbReference type="EMBL" id="KAJ8268027.1"/>
    </source>
</evidence>
<dbReference type="CDD" id="cd04391">
    <property type="entry name" value="RhoGAP_ARHGAP18"/>
    <property type="match status" value="1"/>
</dbReference>
<comment type="function">
    <text evidence="2">GTPase activator for the Rho-type GTPases by converting them to an inactive GDP-bound state.</text>
</comment>
<dbReference type="PANTHER" id="PTHR14963">
    <property type="entry name" value="RHO GTPASE ACTIVATING PROTEIN 18,19-RELATED"/>
    <property type="match status" value="1"/>
</dbReference>
<dbReference type="OrthoDB" id="27680at2759"/>
<dbReference type="InterPro" id="IPR008936">
    <property type="entry name" value="Rho_GTPase_activation_prot"/>
</dbReference>
<dbReference type="GO" id="GO:0007165">
    <property type="term" value="P:signal transduction"/>
    <property type="evidence" value="ECO:0007669"/>
    <property type="project" value="InterPro"/>
</dbReference>
<gene>
    <name evidence="5" type="ORF">COCON_G00131990</name>
</gene>
<proteinExistence type="predicted"/>
<dbReference type="SMART" id="SM00324">
    <property type="entry name" value="RhoGAP"/>
    <property type="match status" value="1"/>
</dbReference>
<keyword evidence="1" id="KW-0343">GTPase activation</keyword>
<organism evidence="5 6">
    <name type="scientific">Conger conger</name>
    <name type="common">Conger eel</name>
    <name type="synonym">Muraena conger</name>
    <dbReference type="NCBI Taxonomy" id="82655"/>
    <lineage>
        <taxon>Eukaryota</taxon>
        <taxon>Metazoa</taxon>
        <taxon>Chordata</taxon>
        <taxon>Craniata</taxon>
        <taxon>Vertebrata</taxon>
        <taxon>Euteleostomi</taxon>
        <taxon>Actinopterygii</taxon>
        <taxon>Neopterygii</taxon>
        <taxon>Teleostei</taxon>
        <taxon>Anguilliformes</taxon>
        <taxon>Congridae</taxon>
        <taxon>Conger</taxon>
    </lineage>
</organism>
<accession>A0A9Q1DE17</accession>
<dbReference type="Proteomes" id="UP001152803">
    <property type="component" value="Unassembled WGS sequence"/>
</dbReference>
<dbReference type="GO" id="GO:0030833">
    <property type="term" value="P:regulation of actin filament polymerization"/>
    <property type="evidence" value="ECO:0007669"/>
    <property type="project" value="TreeGrafter"/>
</dbReference>
<dbReference type="GO" id="GO:0051497">
    <property type="term" value="P:negative regulation of stress fiber assembly"/>
    <property type="evidence" value="ECO:0007669"/>
    <property type="project" value="TreeGrafter"/>
</dbReference>
<sequence length="720" mass="81052">MDMKDSGSVILTAYHSYHSPARIHLVEPSFAPPQSSGPCISNRKPCYQVSGRMISQEALRLPPEGRSVSQNSLDFTSMEDYWSEVKSMEENGQGCQEELLERSVDEAELEEAWLHEAGLSTLVSGAPGDGPAEALLSTLTRTQAALVKKRLDNYTQTMRKRNKQPMRHVRDVFSTPEPLSGRASDTVSPVPPNTQSPLKIPHWSPVQGEVQPVKETLAFDVPYSEGVAARRKEGNCQDCSRVSREDSPPPIFLPPCPKLGLTRVDDLSSEDMRKVGYISLIELTTFYDALGLELKRRRSVRCKARESGIFGVPLATLLENDQKKLPGSKVPLIFRKLLSKLEQTGLQTEGILRVPGSASRVKHLRQELETKFYEDRFDWEQVRHNDAAGLLKMFIRELPYPLLTLQHLPAFIAVLNMPLSKHQIQALHLLIMLLPEPNRDMLKALLEFLRKVVAHEDKNRMGLWNVSMIVAPNLFIIRGKSAKLEEMQGAAGTARLVCLLITNQDLLWTVPCFLISHLRKLNEASVTKKPPSSEKTKRKLLRRWTMDRDKREKAQFSELFRENVIRVHAPLHAKVSMAILLDNETKAKDVLARFDCENGSRVSGRKPRQFLFEVGGNIGERCLDPETHLLDLYRVNPNCTWPYPVENLKFWERGTERFAPCDCDGHAPGSASVPLMGRLATDVCRCGSGAWTELVLISGFEDSRVQPVKSPPQTARGMNH</sequence>
<keyword evidence="6" id="KW-1185">Reference proteome</keyword>
<dbReference type="EMBL" id="JAFJMO010000009">
    <property type="protein sequence ID" value="KAJ8268027.1"/>
    <property type="molecule type" value="Genomic_DNA"/>
</dbReference>
<reference evidence="5" key="1">
    <citation type="journal article" date="2023" name="Science">
        <title>Genome structures resolve the early diversification of teleost fishes.</title>
        <authorList>
            <person name="Parey E."/>
            <person name="Louis A."/>
            <person name="Montfort J."/>
            <person name="Bouchez O."/>
            <person name="Roques C."/>
            <person name="Iampietro C."/>
            <person name="Lluch J."/>
            <person name="Castinel A."/>
            <person name="Donnadieu C."/>
            <person name="Desvignes T."/>
            <person name="Floi Bucao C."/>
            <person name="Jouanno E."/>
            <person name="Wen M."/>
            <person name="Mejri S."/>
            <person name="Dirks R."/>
            <person name="Jansen H."/>
            <person name="Henkel C."/>
            <person name="Chen W.J."/>
            <person name="Zahm M."/>
            <person name="Cabau C."/>
            <person name="Klopp C."/>
            <person name="Thompson A.W."/>
            <person name="Robinson-Rechavi M."/>
            <person name="Braasch I."/>
            <person name="Lecointre G."/>
            <person name="Bobe J."/>
            <person name="Postlethwait J.H."/>
            <person name="Berthelot C."/>
            <person name="Roest Crollius H."/>
            <person name="Guiguen Y."/>
        </authorList>
    </citation>
    <scope>NUCLEOTIDE SEQUENCE</scope>
    <source>
        <strain evidence="5">Concon-B</strain>
    </source>
</reference>
<dbReference type="GO" id="GO:0005096">
    <property type="term" value="F:GTPase activator activity"/>
    <property type="evidence" value="ECO:0007669"/>
    <property type="project" value="UniProtKB-KW"/>
</dbReference>
<dbReference type="Pfam" id="PF25442">
    <property type="entry name" value="Ubiquitin_RHG40_C"/>
    <property type="match status" value="1"/>
</dbReference>
<dbReference type="PROSITE" id="PS50238">
    <property type="entry name" value="RHOGAP"/>
    <property type="match status" value="1"/>
</dbReference>
<evidence type="ECO:0000256" key="1">
    <source>
        <dbReference type="ARBA" id="ARBA00022468"/>
    </source>
</evidence>
<dbReference type="SUPFAM" id="SSF48350">
    <property type="entry name" value="GTPase activation domain, GAP"/>
    <property type="match status" value="1"/>
</dbReference>
<dbReference type="Pfam" id="PF00620">
    <property type="entry name" value="RhoGAP"/>
    <property type="match status" value="1"/>
</dbReference>
<evidence type="ECO:0000256" key="3">
    <source>
        <dbReference type="SAM" id="MobiDB-lite"/>
    </source>
</evidence>
<evidence type="ECO:0000259" key="4">
    <source>
        <dbReference type="PROSITE" id="PS50238"/>
    </source>
</evidence>
<dbReference type="AlphaFoldDB" id="A0A9Q1DE17"/>
<dbReference type="FunFam" id="1.10.555.10:FF:000018">
    <property type="entry name" value="Rho GTPase activating protein 28"/>
    <property type="match status" value="1"/>
</dbReference>
<feature type="domain" description="Rho-GAP" evidence="4">
    <location>
        <begin position="312"/>
        <end position="508"/>
    </location>
</feature>
<comment type="caution">
    <text evidence="5">The sequence shown here is derived from an EMBL/GenBank/DDBJ whole genome shotgun (WGS) entry which is preliminary data.</text>
</comment>
<feature type="region of interest" description="Disordered" evidence="3">
    <location>
        <begin position="174"/>
        <end position="203"/>
    </location>
</feature>
<evidence type="ECO:0000256" key="2">
    <source>
        <dbReference type="ARBA" id="ARBA00055252"/>
    </source>
</evidence>
<dbReference type="GO" id="GO:0005737">
    <property type="term" value="C:cytoplasm"/>
    <property type="evidence" value="ECO:0007669"/>
    <property type="project" value="TreeGrafter"/>
</dbReference>
<protein>
    <recommendedName>
        <fullName evidence="4">Rho-GAP domain-containing protein</fullName>
    </recommendedName>
</protein>
<name>A0A9Q1DE17_CONCO</name>
<evidence type="ECO:0000313" key="6">
    <source>
        <dbReference type="Proteomes" id="UP001152803"/>
    </source>
</evidence>
<dbReference type="InterPro" id="IPR000198">
    <property type="entry name" value="RhoGAP_dom"/>
</dbReference>
<dbReference type="InterPro" id="IPR057323">
    <property type="entry name" value="RHG40/28/18_ubiquitin"/>
</dbReference>